<dbReference type="PANTHER" id="PTHR32552">
    <property type="entry name" value="FERRICHROME IRON RECEPTOR-RELATED"/>
    <property type="match status" value="1"/>
</dbReference>
<evidence type="ECO:0000256" key="3">
    <source>
        <dbReference type="ARBA" id="ARBA00022448"/>
    </source>
</evidence>
<evidence type="ECO:0000256" key="15">
    <source>
        <dbReference type="PROSITE-ProRule" id="PRU10144"/>
    </source>
</evidence>
<dbReference type="GO" id="GO:0015891">
    <property type="term" value="P:siderophore transport"/>
    <property type="evidence" value="ECO:0007669"/>
    <property type="project" value="InterPro"/>
</dbReference>
<dbReference type="EMBL" id="FQUZ01000019">
    <property type="protein sequence ID" value="SHF34172.1"/>
    <property type="molecule type" value="Genomic_DNA"/>
</dbReference>
<organism evidence="19 20">
    <name type="scientific">Lampropedia hyalina DSM 16112</name>
    <dbReference type="NCBI Taxonomy" id="1122156"/>
    <lineage>
        <taxon>Bacteria</taxon>
        <taxon>Pseudomonadati</taxon>
        <taxon>Pseudomonadota</taxon>
        <taxon>Betaproteobacteria</taxon>
        <taxon>Burkholderiales</taxon>
        <taxon>Comamonadaceae</taxon>
        <taxon>Lampropedia</taxon>
    </lineage>
</organism>
<dbReference type="InterPro" id="IPR010917">
    <property type="entry name" value="TonB_rcpt_CS"/>
</dbReference>
<comment type="similarity">
    <text evidence="2 14 16">Belongs to the TonB-dependent receptor family.</text>
</comment>
<dbReference type="Gene3D" id="2.170.130.10">
    <property type="entry name" value="TonB-dependent receptor, plug domain"/>
    <property type="match status" value="1"/>
</dbReference>
<keyword evidence="11 14" id="KW-0472">Membrane</keyword>
<name>A0A1M5AW69_9BURK</name>
<dbReference type="InterPro" id="IPR010105">
    <property type="entry name" value="TonB_sidphr_rcpt"/>
</dbReference>
<keyword evidence="12" id="KW-0675">Receptor</keyword>
<evidence type="ECO:0000256" key="9">
    <source>
        <dbReference type="ARBA" id="ARBA00023065"/>
    </source>
</evidence>
<dbReference type="PROSITE" id="PS01156">
    <property type="entry name" value="TONB_DEPENDENT_REC_2"/>
    <property type="match status" value="1"/>
</dbReference>
<keyword evidence="3 14" id="KW-0813">Transport</keyword>
<evidence type="ECO:0000256" key="17">
    <source>
        <dbReference type="SAM" id="SignalP"/>
    </source>
</evidence>
<dbReference type="GO" id="GO:0015344">
    <property type="term" value="F:siderophore uptake transmembrane transporter activity"/>
    <property type="evidence" value="ECO:0007669"/>
    <property type="project" value="TreeGrafter"/>
</dbReference>
<keyword evidence="8" id="KW-0408">Iron</keyword>
<dbReference type="GO" id="GO:0038023">
    <property type="term" value="F:signaling receptor activity"/>
    <property type="evidence" value="ECO:0007669"/>
    <property type="project" value="InterPro"/>
</dbReference>
<dbReference type="Gene3D" id="3.55.50.30">
    <property type="match status" value="1"/>
</dbReference>
<evidence type="ECO:0000313" key="19">
    <source>
        <dbReference type="EMBL" id="SHF34172.1"/>
    </source>
</evidence>
<evidence type="ECO:0000256" key="13">
    <source>
        <dbReference type="ARBA" id="ARBA00023237"/>
    </source>
</evidence>
<evidence type="ECO:0000256" key="5">
    <source>
        <dbReference type="ARBA" id="ARBA00022496"/>
    </source>
</evidence>
<dbReference type="InterPro" id="IPR000531">
    <property type="entry name" value="Beta-barrel_TonB"/>
</dbReference>
<evidence type="ECO:0000256" key="6">
    <source>
        <dbReference type="ARBA" id="ARBA00022692"/>
    </source>
</evidence>
<feature type="short sequence motif" description="TonB C-terminal box" evidence="15">
    <location>
        <begin position="796"/>
        <end position="813"/>
    </location>
</feature>
<keyword evidence="10 16" id="KW-0798">TonB box</keyword>
<gene>
    <name evidence="19" type="ORF">SAMN02745117_01752</name>
</gene>
<dbReference type="NCBIfam" id="TIGR01783">
    <property type="entry name" value="TonB-siderophor"/>
    <property type="match status" value="1"/>
</dbReference>
<protein>
    <submittedName>
        <fullName evidence="19">Iron complex outermembrane recepter protein</fullName>
    </submittedName>
</protein>
<dbReference type="InterPro" id="IPR036942">
    <property type="entry name" value="Beta-barrel_TonB_sf"/>
</dbReference>
<keyword evidence="13 14" id="KW-0998">Cell outer membrane</keyword>
<evidence type="ECO:0000256" key="7">
    <source>
        <dbReference type="ARBA" id="ARBA00022729"/>
    </source>
</evidence>
<accession>A0A1M5AW69</accession>
<dbReference type="SUPFAM" id="SSF56935">
    <property type="entry name" value="Porins"/>
    <property type="match status" value="1"/>
</dbReference>
<comment type="subcellular location">
    <subcellularLocation>
        <location evidence="1 14">Cell outer membrane</location>
        <topology evidence="1 14">Multi-pass membrane protein</topology>
    </subcellularLocation>
</comment>
<feature type="signal peptide" evidence="17">
    <location>
        <begin position="1"/>
        <end position="37"/>
    </location>
</feature>
<dbReference type="OrthoDB" id="8732650at2"/>
<dbReference type="PROSITE" id="PS52016">
    <property type="entry name" value="TONB_DEPENDENT_REC_3"/>
    <property type="match status" value="1"/>
</dbReference>
<keyword evidence="6 14" id="KW-0812">Transmembrane</keyword>
<feature type="chain" id="PRO_5012635233" evidence="17">
    <location>
        <begin position="38"/>
        <end position="813"/>
    </location>
</feature>
<dbReference type="STRING" id="1122156.SAMN02745117_01752"/>
<evidence type="ECO:0000256" key="8">
    <source>
        <dbReference type="ARBA" id="ARBA00023004"/>
    </source>
</evidence>
<evidence type="ECO:0000313" key="20">
    <source>
        <dbReference type="Proteomes" id="UP000184327"/>
    </source>
</evidence>
<evidence type="ECO:0000256" key="2">
    <source>
        <dbReference type="ARBA" id="ARBA00009810"/>
    </source>
</evidence>
<evidence type="ECO:0000256" key="1">
    <source>
        <dbReference type="ARBA" id="ARBA00004571"/>
    </source>
</evidence>
<evidence type="ECO:0000256" key="12">
    <source>
        <dbReference type="ARBA" id="ARBA00023170"/>
    </source>
</evidence>
<keyword evidence="7 17" id="KW-0732">Signal</keyword>
<proteinExistence type="inferred from homology"/>
<dbReference type="InterPro" id="IPR012910">
    <property type="entry name" value="Plug_dom"/>
</dbReference>
<evidence type="ECO:0000256" key="16">
    <source>
        <dbReference type="RuleBase" id="RU003357"/>
    </source>
</evidence>
<evidence type="ECO:0000256" key="4">
    <source>
        <dbReference type="ARBA" id="ARBA00022452"/>
    </source>
</evidence>
<sequence length="813" mass="87023">MKNRNRLAARAQVRPLVSLSVLSAAALVSLAPQTLCAQQPSTAASAQQSITFHIPAQPLAHALNRFSQQSRHQVLFDQQVVAGHTAPAVQGSYLPRQALNLLLAGTDLQVNDSVPGAFTVLRASRSSSATGALPEVVVAASSGYAPGELPPVYAGGQVASGSRIGMLGNKDFMETPFATISYTDTYAQDRQARDLPSVVAATDPAVFSNGASGMIGESYSIRGFGASATVAGLHGVEPYYRTTPEMYERVEVLKGPSALLNGMPPGGSVGGSINLVPKRAGDTPLTQLTATYMSDAQFGGHIDVGRRFGENKELGIRVNGVYRDGEGAVNHQDKETNLASLAMDWRGKGARFSADLYTSKDHVDGLNRGVSLASGLPVLRPPKPETLLNPTWTFTNTEDRAAVFRGEVDITNHLTAYAALGGSKVDFDALAASTYQVFNEAGDIRNNVSHQRSIISRRTGELGLRGTFQTGAIGHEWVMNTTHFKSTTKFGFLRNMWTEPWVTNIYAPVWGPSVDTSFSQEPLSKTGAVRMSSYGVADTLSFAEDRVQLTLGIRRQQVVSDSFDAASGARTSRYDAHATTPAGALLIKISNTFSMYGNYVEGLSQGATAPASAANAGQVFPPYKTKQKEIGFKFDHGDFAHTFSLYEIERPSSYTDPVTNVYAFGGEQRNRGVEWNFFGMPYQGIRLMGGIGYLEPKLTQTSGGVNQGKLATGAPKLQAKLGAEWDIAAIQGLTLTTNASSATKQYINADNSLWVPGRTIYDIGARYTTAFGDHPLTLRATVQNVTNKAYWASTLSSGLGAPRTFLVSATVDF</sequence>
<keyword evidence="5" id="KW-0410">Iron transport</keyword>
<dbReference type="AlphaFoldDB" id="A0A1M5AW69"/>
<dbReference type="InterPro" id="IPR037066">
    <property type="entry name" value="Plug_dom_sf"/>
</dbReference>
<dbReference type="Proteomes" id="UP000184327">
    <property type="component" value="Unassembled WGS sequence"/>
</dbReference>
<dbReference type="Pfam" id="PF07715">
    <property type="entry name" value="Plug"/>
    <property type="match status" value="1"/>
</dbReference>
<evidence type="ECO:0000256" key="10">
    <source>
        <dbReference type="ARBA" id="ARBA00023077"/>
    </source>
</evidence>
<dbReference type="InterPro" id="IPR011662">
    <property type="entry name" value="Secretin/TonB_short_N"/>
</dbReference>
<dbReference type="Gene3D" id="2.40.170.20">
    <property type="entry name" value="TonB-dependent receptor, beta-barrel domain"/>
    <property type="match status" value="1"/>
</dbReference>
<keyword evidence="9" id="KW-0406">Ion transport</keyword>
<reference evidence="19 20" key="1">
    <citation type="submission" date="2016-11" db="EMBL/GenBank/DDBJ databases">
        <authorList>
            <person name="Jaros S."/>
            <person name="Januszkiewicz K."/>
            <person name="Wedrychowicz H."/>
        </authorList>
    </citation>
    <scope>NUCLEOTIDE SEQUENCE [LARGE SCALE GENOMIC DNA]</scope>
    <source>
        <strain evidence="19 20">DSM 16112</strain>
    </source>
</reference>
<dbReference type="PANTHER" id="PTHR32552:SF82">
    <property type="entry name" value="FCUA PROTEIN"/>
    <property type="match status" value="1"/>
</dbReference>
<evidence type="ECO:0000259" key="18">
    <source>
        <dbReference type="SMART" id="SM00965"/>
    </source>
</evidence>
<dbReference type="Pfam" id="PF00593">
    <property type="entry name" value="TonB_dep_Rec_b-barrel"/>
    <property type="match status" value="1"/>
</dbReference>
<feature type="domain" description="Secretin/TonB short N-terminal" evidence="18">
    <location>
        <begin position="72"/>
        <end position="123"/>
    </location>
</feature>
<dbReference type="RefSeq" id="WP_084523085.1">
    <property type="nucleotide sequence ID" value="NZ_FQUZ01000019.1"/>
</dbReference>
<dbReference type="GO" id="GO:0009279">
    <property type="term" value="C:cell outer membrane"/>
    <property type="evidence" value="ECO:0007669"/>
    <property type="project" value="UniProtKB-SubCell"/>
</dbReference>
<dbReference type="InterPro" id="IPR039426">
    <property type="entry name" value="TonB-dep_rcpt-like"/>
</dbReference>
<dbReference type="SMART" id="SM00965">
    <property type="entry name" value="STN"/>
    <property type="match status" value="1"/>
</dbReference>
<evidence type="ECO:0000256" key="11">
    <source>
        <dbReference type="ARBA" id="ARBA00023136"/>
    </source>
</evidence>
<keyword evidence="20" id="KW-1185">Reference proteome</keyword>
<dbReference type="CDD" id="cd01347">
    <property type="entry name" value="ligand_gated_channel"/>
    <property type="match status" value="1"/>
</dbReference>
<keyword evidence="4 14" id="KW-1134">Transmembrane beta strand</keyword>
<evidence type="ECO:0000256" key="14">
    <source>
        <dbReference type="PROSITE-ProRule" id="PRU01360"/>
    </source>
</evidence>
<dbReference type="Pfam" id="PF07660">
    <property type="entry name" value="STN"/>
    <property type="match status" value="1"/>
</dbReference>